<evidence type="ECO:0000259" key="10">
    <source>
        <dbReference type="PROSITE" id="PS50111"/>
    </source>
</evidence>
<keyword evidence="6 8" id="KW-0807">Transducer</keyword>
<feature type="domain" description="Methyl-accepting transducer" evidence="10">
    <location>
        <begin position="272"/>
        <end position="508"/>
    </location>
</feature>
<dbReference type="PROSITE" id="PS50885">
    <property type="entry name" value="HAMP"/>
    <property type="match status" value="1"/>
</dbReference>
<dbReference type="FunFam" id="1.10.287.950:FF:000001">
    <property type="entry name" value="Methyl-accepting chemotaxis sensory transducer"/>
    <property type="match status" value="1"/>
</dbReference>
<dbReference type="PANTHER" id="PTHR32089:SF119">
    <property type="entry name" value="METHYL-ACCEPTING CHEMOTAXIS PROTEIN CTPL"/>
    <property type="match status" value="1"/>
</dbReference>
<keyword evidence="3 9" id="KW-0812">Transmembrane</keyword>
<keyword evidence="4 9" id="KW-1133">Transmembrane helix</keyword>
<dbReference type="GO" id="GO:0005886">
    <property type="term" value="C:plasma membrane"/>
    <property type="evidence" value="ECO:0007669"/>
    <property type="project" value="UniProtKB-SubCell"/>
</dbReference>
<dbReference type="GO" id="GO:0006935">
    <property type="term" value="P:chemotaxis"/>
    <property type="evidence" value="ECO:0007669"/>
    <property type="project" value="InterPro"/>
</dbReference>
<name>A0A1T4M980_9GAMM</name>
<evidence type="ECO:0000256" key="4">
    <source>
        <dbReference type="ARBA" id="ARBA00022989"/>
    </source>
</evidence>
<dbReference type="OrthoDB" id="9781845at2"/>
<dbReference type="CDD" id="cd11386">
    <property type="entry name" value="MCP_signal"/>
    <property type="match status" value="1"/>
</dbReference>
<evidence type="ECO:0000256" key="3">
    <source>
        <dbReference type="ARBA" id="ARBA00022692"/>
    </source>
</evidence>
<dbReference type="AlphaFoldDB" id="A0A1T4M980"/>
<evidence type="ECO:0000256" key="1">
    <source>
        <dbReference type="ARBA" id="ARBA00004651"/>
    </source>
</evidence>
<gene>
    <name evidence="12" type="ORF">BTE48_04280</name>
</gene>
<protein>
    <recommendedName>
        <fullName evidence="14">Chemotaxis protein</fullName>
    </recommendedName>
</protein>
<dbReference type="Pfam" id="PF00672">
    <property type="entry name" value="HAMP"/>
    <property type="match status" value="1"/>
</dbReference>
<evidence type="ECO:0000256" key="2">
    <source>
        <dbReference type="ARBA" id="ARBA00022475"/>
    </source>
</evidence>
<feature type="transmembrane region" description="Helical" evidence="9">
    <location>
        <begin position="191"/>
        <end position="216"/>
    </location>
</feature>
<comment type="subcellular location">
    <subcellularLocation>
        <location evidence="1">Cell membrane</location>
        <topology evidence="1">Multi-pass membrane protein</topology>
    </subcellularLocation>
</comment>
<evidence type="ECO:0000313" key="12">
    <source>
        <dbReference type="EMBL" id="OPX56202.1"/>
    </source>
</evidence>
<dbReference type="CDD" id="cd06225">
    <property type="entry name" value="HAMP"/>
    <property type="match status" value="1"/>
</dbReference>
<evidence type="ECO:0000256" key="5">
    <source>
        <dbReference type="ARBA" id="ARBA00023136"/>
    </source>
</evidence>
<dbReference type="GO" id="GO:0007165">
    <property type="term" value="P:signal transduction"/>
    <property type="evidence" value="ECO:0007669"/>
    <property type="project" value="UniProtKB-KW"/>
</dbReference>
<dbReference type="Gene3D" id="3.30.450.20">
    <property type="entry name" value="PAS domain"/>
    <property type="match status" value="1"/>
</dbReference>
<accession>A0A1T4M980</accession>
<dbReference type="Pfam" id="PF00015">
    <property type="entry name" value="MCPsignal"/>
    <property type="match status" value="1"/>
</dbReference>
<evidence type="ECO:0000256" key="6">
    <source>
        <dbReference type="ARBA" id="ARBA00023224"/>
    </source>
</evidence>
<keyword evidence="13" id="KW-1185">Reference proteome</keyword>
<keyword evidence="2" id="KW-1003">Cell membrane</keyword>
<dbReference type="InterPro" id="IPR004090">
    <property type="entry name" value="Chemotax_Me-accpt_rcpt"/>
</dbReference>
<evidence type="ECO:0000259" key="11">
    <source>
        <dbReference type="PROSITE" id="PS50885"/>
    </source>
</evidence>
<dbReference type="SUPFAM" id="SSF58104">
    <property type="entry name" value="Methyl-accepting chemotaxis protein (MCP) signaling domain"/>
    <property type="match status" value="1"/>
</dbReference>
<dbReference type="GO" id="GO:0004888">
    <property type="term" value="F:transmembrane signaling receptor activity"/>
    <property type="evidence" value="ECO:0007669"/>
    <property type="project" value="InterPro"/>
</dbReference>
<evidence type="ECO:0000256" key="8">
    <source>
        <dbReference type="PROSITE-ProRule" id="PRU00284"/>
    </source>
</evidence>
<evidence type="ECO:0008006" key="14">
    <source>
        <dbReference type="Google" id="ProtNLM"/>
    </source>
</evidence>
<comment type="caution">
    <text evidence="12">The sequence shown here is derived from an EMBL/GenBank/DDBJ whole genome shotgun (WGS) entry which is preliminary data.</text>
</comment>
<feature type="domain" description="HAMP" evidence="11">
    <location>
        <begin position="214"/>
        <end position="267"/>
    </location>
</feature>
<keyword evidence="5 9" id="KW-0472">Membrane</keyword>
<dbReference type="InterPro" id="IPR003660">
    <property type="entry name" value="HAMP_dom"/>
</dbReference>
<dbReference type="Gene3D" id="1.10.287.950">
    <property type="entry name" value="Methyl-accepting chemotaxis protein"/>
    <property type="match status" value="1"/>
</dbReference>
<dbReference type="SMART" id="SM01049">
    <property type="entry name" value="Cache_2"/>
    <property type="match status" value="1"/>
</dbReference>
<dbReference type="PROSITE" id="PS50111">
    <property type="entry name" value="CHEMOTAXIS_TRANSDUC_2"/>
    <property type="match status" value="1"/>
</dbReference>
<dbReference type="Pfam" id="PF17200">
    <property type="entry name" value="sCache_2"/>
    <property type="match status" value="1"/>
</dbReference>
<dbReference type="InterPro" id="IPR033480">
    <property type="entry name" value="sCache_2"/>
</dbReference>
<reference evidence="12 13" key="1">
    <citation type="submission" date="2017-01" db="EMBL/GenBank/DDBJ databases">
        <title>Genome Sequencing of a Marine Spirillum, Oceanospirillum multiglobuliferum ATCC 33336, from Japan.</title>
        <authorList>
            <person name="Carney J.G."/>
            <person name="Trachtenberg A.M."/>
            <person name="Rheaume B.A."/>
            <person name="Linnane J.D."/>
            <person name="Pitts N.L."/>
            <person name="Mykles D.L."/>
            <person name="Maclea K.S."/>
        </authorList>
    </citation>
    <scope>NUCLEOTIDE SEQUENCE [LARGE SCALE GENOMIC DNA]</scope>
    <source>
        <strain evidence="12 13">ATCC 33336</strain>
    </source>
</reference>
<dbReference type="PANTHER" id="PTHR32089">
    <property type="entry name" value="METHYL-ACCEPTING CHEMOTAXIS PROTEIN MCPB"/>
    <property type="match status" value="1"/>
</dbReference>
<dbReference type="Proteomes" id="UP000191418">
    <property type="component" value="Unassembled WGS sequence"/>
</dbReference>
<dbReference type="SMART" id="SM00283">
    <property type="entry name" value="MA"/>
    <property type="match status" value="1"/>
</dbReference>
<dbReference type="InterPro" id="IPR004089">
    <property type="entry name" value="MCPsignal_dom"/>
</dbReference>
<dbReference type="STRING" id="64969.SAMN02745127_00709"/>
<dbReference type="EMBL" id="MTSM01000004">
    <property type="protein sequence ID" value="OPX56202.1"/>
    <property type="molecule type" value="Genomic_DNA"/>
</dbReference>
<comment type="similarity">
    <text evidence="7">Belongs to the methyl-accepting chemotaxis (MCP) protein family.</text>
</comment>
<evidence type="ECO:0000313" key="13">
    <source>
        <dbReference type="Proteomes" id="UP000191418"/>
    </source>
</evidence>
<dbReference type="RefSeq" id="WP_078744312.1">
    <property type="nucleotide sequence ID" value="NZ_FUXG01000003.1"/>
</dbReference>
<dbReference type="PRINTS" id="PR00260">
    <property type="entry name" value="CHEMTRNSDUCR"/>
</dbReference>
<dbReference type="SMART" id="SM00304">
    <property type="entry name" value="HAMP"/>
    <property type="match status" value="1"/>
</dbReference>
<feature type="transmembrane region" description="Helical" evidence="9">
    <location>
        <begin position="12"/>
        <end position="36"/>
    </location>
</feature>
<sequence>MYSLLGNIKIKYKLWVIIGLMAMGTAILISVSLMSLKENLLEDRKQKTKHVVETVYSFLAYYHEQETSGLLSKDAAQDAAKRAIEKLRYDKDEYFWLNDMQSVVIMHPIKPSLNGKNLKDLQDANGKRIFTEFVNVVRNHGEGYVDYLWPKPGHEQPQAKISYVKGFSPWGWVVGNGIYLNDMDDIFWKTLVQYSITVGMLTLLIGGLALFIIHIITIQVTTLKNTMVAVKDSGDLRSRVDITSKDELGDMAGAFNHMMDKFQDIVNSVGQSTNQLTTAIGQMTSVTDTTIEGVSRQRSETEQSAAAMNEMAASAQQTAEIAEQANAATRNAHAQTERGLQIVADATRSISELAQDVQQASSVINQLEDHTAKIESILDVIGGISEQTNLLALNAAIEAARAGEQGRGFAVVADEVRQLAQRSAQSTQQIQEMIHELQSRSKVAVEAMNTSREKAEATVTKAEDAGQSFRTIAGSMEEISSLNAQIMHAAEEQSNVAGEMSQSLVSIANVSEETEQGTSLIQASGRELTRNAQSLDSLIKQFRT</sequence>
<proteinExistence type="inferred from homology"/>
<evidence type="ECO:0000256" key="7">
    <source>
        <dbReference type="ARBA" id="ARBA00029447"/>
    </source>
</evidence>
<evidence type="ECO:0000256" key="9">
    <source>
        <dbReference type="SAM" id="Phobius"/>
    </source>
</evidence>
<organism evidence="12 13">
    <name type="scientific">Oceanospirillum multiglobuliferum</name>
    <dbReference type="NCBI Taxonomy" id="64969"/>
    <lineage>
        <taxon>Bacteria</taxon>
        <taxon>Pseudomonadati</taxon>
        <taxon>Pseudomonadota</taxon>
        <taxon>Gammaproteobacteria</taxon>
        <taxon>Oceanospirillales</taxon>
        <taxon>Oceanospirillaceae</taxon>
        <taxon>Oceanospirillum</taxon>
    </lineage>
</organism>